<evidence type="ECO:0000256" key="12">
    <source>
        <dbReference type="ARBA" id="ARBA00076160"/>
    </source>
</evidence>
<dbReference type="NCBIfam" id="NF001140">
    <property type="entry name" value="PRK00147.1"/>
    <property type="match status" value="1"/>
</dbReference>
<evidence type="ECO:0000256" key="10">
    <source>
        <dbReference type="ARBA" id="ARBA00066503"/>
    </source>
</evidence>
<comment type="similarity">
    <text evidence="9 13">Belongs to the QueA family.</text>
</comment>
<evidence type="ECO:0000256" key="3">
    <source>
        <dbReference type="ARBA" id="ARBA00011245"/>
    </source>
</evidence>
<dbReference type="InterPro" id="IPR042118">
    <property type="entry name" value="QueA_dom1"/>
</dbReference>
<dbReference type="InterPro" id="IPR042119">
    <property type="entry name" value="QueA_dom2"/>
</dbReference>
<dbReference type="InterPro" id="IPR003699">
    <property type="entry name" value="QueA"/>
</dbReference>
<dbReference type="Pfam" id="PF02547">
    <property type="entry name" value="Queuosine_synth"/>
    <property type="match status" value="1"/>
</dbReference>
<evidence type="ECO:0000256" key="11">
    <source>
        <dbReference type="ARBA" id="ARBA00069325"/>
    </source>
</evidence>
<evidence type="ECO:0000256" key="13">
    <source>
        <dbReference type="HAMAP-Rule" id="MF_00113"/>
    </source>
</evidence>
<dbReference type="AlphaFoldDB" id="A0A9D1HIA0"/>
<reference evidence="14" key="2">
    <citation type="journal article" date="2021" name="PeerJ">
        <title>Extensive microbial diversity within the chicken gut microbiome revealed by metagenomics and culture.</title>
        <authorList>
            <person name="Gilroy R."/>
            <person name="Ravi A."/>
            <person name="Getino M."/>
            <person name="Pursley I."/>
            <person name="Horton D.L."/>
            <person name="Alikhan N.F."/>
            <person name="Baker D."/>
            <person name="Gharbi K."/>
            <person name="Hall N."/>
            <person name="Watson M."/>
            <person name="Adriaenssens E.M."/>
            <person name="Foster-Nyarko E."/>
            <person name="Jarju S."/>
            <person name="Secka A."/>
            <person name="Antonio M."/>
            <person name="Oren A."/>
            <person name="Chaudhuri R.R."/>
            <person name="La Ragione R."/>
            <person name="Hildebrand F."/>
            <person name="Pallen M.J."/>
        </authorList>
    </citation>
    <scope>NUCLEOTIDE SEQUENCE</scope>
    <source>
        <strain evidence="14">2830</strain>
    </source>
</reference>
<name>A0A9D1HIA0_9FIRM</name>
<evidence type="ECO:0000256" key="5">
    <source>
        <dbReference type="ARBA" id="ARBA00022679"/>
    </source>
</evidence>
<dbReference type="FunFam" id="3.40.1780.10:FF:000001">
    <property type="entry name" value="S-adenosylmethionine:tRNA ribosyltransferase-isomerase"/>
    <property type="match status" value="1"/>
</dbReference>
<dbReference type="InterPro" id="IPR036100">
    <property type="entry name" value="QueA_sf"/>
</dbReference>
<evidence type="ECO:0000256" key="9">
    <source>
        <dbReference type="ARBA" id="ARBA00061210"/>
    </source>
</evidence>
<evidence type="ECO:0000256" key="8">
    <source>
        <dbReference type="ARBA" id="ARBA00052751"/>
    </source>
</evidence>
<dbReference type="HAMAP" id="MF_00113">
    <property type="entry name" value="QueA"/>
    <property type="match status" value="1"/>
</dbReference>
<reference evidence="14" key="1">
    <citation type="submission" date="2020-10" db="EMBL/GenBank/DDBJ databases">
        <authorList>
            <person name="Gilroy R."/>
        </authorList>
    </citation>
    <scope>NUCLEOTIDE SEQUENCE</scope>
    <source>
        <strain evidence="14">2830</strain>
    </source>
</reference>
<keyword evidence="14" id="KW-0328">Glycosyltransferase</keyword>
<dbReference type="GO" id="GO:0005737">
    <property type="term" value="C:cytoplasm"/>
    <property type="evidence" value="ECO:0007669"/>
    <property type="project" value="UniProtKB-SubCell"/>
</dbReference>
<keyword evidence="7 13" id="KW-0671">Queuosine biosynthesis</keyword>
<dbReference type="PANTHER" id="PTHR30307">
    <property type="entry name" value="S-ADENOSYLMETHIONINE:TRNA RIBOSYLTRANSFERASE-ISOMERASE"/>
    <property type="match status" value="1"/>
</dbReference>
<evidence type="ECO:0000256" key="6">
    <source>
        <dbReference type="ARBA" id="ARBA00022691"/>
    </source>
</evidence>
<dbReference type="SUPFAM" id="SSF111337">
    <property type="entry name" value="QueA-like"/>
    <property type="match status" value="1"/>
</dbReference>
<dbReference type="Gene3D" id="2.40.10.240">
    <property type="entry name" value="QueA-like"/>
    <property type="match status" value="1"/>
</dbReference>
<keyword evidence="5 13" id="KW-0808">Transferase</keyword>
<dbReference type="NCBIfam" id="TIGR00113">
    <property type="entry name" value="queA"/>
    <property type="match status" value="1"/>
</dbReference>
<evidence type="ECO:0000256" key="1">
    <source>
        <dbReference type="ARBA" id="ARBA00004496"/>
    </source>
</evidence>
<evidence type="ECO:0000313" key="14">
    <source>
        <dbReference type="EMBL" id="HIU09774.1"/>
    </source>
</evidence>
<dbReference type="FunFam" id="2.40.10.240:FF:000002">
    <property type="entry name" value="S-adenosylmethionine:tRNA ribosyltransferase-isomerase"/>
    <property type="match status" value="1"/>
</dbReference>
<evidence type="ECO:0000313" key="15">
    <source>
        <dbReference type="Proteomes" id="UP000824124"/>
    </source>
</evidence>
<proteinExistence type="inferred from homology"/>
<dbReference type="GO" id="GO:0051075">
    <property type="term" value="F:S-adenosylmethionine:tRNA ribosyltransferase-isomerase activity"/>
    <property type="evidence" value="ECO:0007669"/>
    <property type="project" value="UniProtKB-EC"/>
</dbReference>
<dbReference type="GO" id="GO:0008616">
    <property type="term" value="P:tRNA queuosine(34) biosynthetic process"/>
    <property type="evidence" value="ECO:0007669"/>
    <property type="project" value="UniProtKB-UniRule"/>
</dbReference>
<sequence>MKLEEFVYDLPERLIAQTPVEPRDASRLLVLHRADGNIEHKHFYNVIDYLAPQDVLVINHTKVLPARLWAHRDSGALIEVLLVQQVDLNHWKALVRPGRKVRAGEHLTFADGILDGQVEEVVEEGMRLIRFDYQGNFMEILDKLGTMPLPPYIHEELKDQSRYQCVYAKDPGSAAAPTAGLHFTNELLDRIRAKGVAVAEVLLNVGLGTFRPVKVENIEEHQMHAEYYSVDKATARLINERRAAGGRIVAVGTTSTRTLETVSTDDGIVHAGSGWTQKFIYPGYRYKAVDALITNFHLPGSTLMMLVSAFATREQIMQAYRQAVADEYRFFSFGDAMLIL</sequence>
<comment type="subcellular location">
    <subcellularLocation>
        <location evidence="1 13">Cytoplasm</location>
    </subcellularLocation>
</comment>
<dbReference type="PANTHER" id="PTHR30307:SF0">
    <property type="entry name" value="S-ADENOSYLMETHIONINE:TRNA RIBOSYLTRANSFERASE-ISOMERASE"/>
    <property type="match status" value="1"/>
</dbReference>
<dbReference type="EC" id="2.4.99.17" evidence="10 13"/>
<keyword evidence="6 13" id="KW-0949">S-adenosyl-L-methionine</keyword>
<comment type="pathway">
    <text evidence="2 13">tRNA modification; tRNA-queuosine biosynthesis.</text>
</comment>
<dbReference type="EMBL" id="DVMH01000005">
    <property type="protein sequence ID" value="HIU09774.1"/>
    <property type="molecule type" value="Genomic_DNA"/>
</dbReference>
<comment type="function">
    <text evidence="13">Transfers and isomerizes the ribose moiety from AdoMet to the 7-aminomethyl group of 7-deazaguanine (preQ1-tRNA) to give epoxyqueuosine (oQ-tRNA).</text>
</comment>
<keyword evidence="4 13" id="KW-0963">Cytoplasm</keyword>
<organism evidence="14 15">
    <name type="scientific">Candidatus Avidehalobacter gallistercoris</name>
    <dbReference type="NCBI Taxonomy" id="2840694"/>
    <lineage>
        <taxon>Bacteria</taxon>
        <taxon>Bacillati</taxon>
        <taxon>Bacillota</taxon>
        <taxon>Clostridia</taxon>
        <taxon>Eubacteriales</taxon>
        <taxon>Peptococcaceae</taxon>
        <taxon>Peptococcaceae incertae sedis</taxon>
        <taxon>Candidatus Avidehalobacter</taxon>
    </lineage>
</organism>
<protein>
    <recommendedName>
        <fullName evidence="11 13">S-adenosylmethionine:tRNA ribosyltransferase-isomerase</fullName>
        <ecNumber evidence="10 13">2.4.99.17</ecNumber>
    </recommendedName>
    <alternativeName>
        <fullName evidence="12 13">Queuosine biosynthesis protein QueA</fullName>
    </alternativeName>
</protein>
<evidence type="ECO:0000256" key="7">
    <source>
        <dbReference type="ARBA" id="ARBA00022785"/>
    </source>
</evidence>
<evidence type="ECO:0000256" key="4">
    <source>
        <dbReference type="ARBA" id="ARBA00022490"/>
    </source>
</evidence>
<dbReference type="Proteomes" id="UP000824124">
    <property type="component" value="Unassembled WGS sequence"/>
</dbReference>
<evidence type="ECO:0000256" key="2">
    <source>
        <dbReference type="ARBA" id="ARBA00004691"/>
    </source>
</evidence>
<comment type="caution">
    <text evidence="14">The sequence shown here is derived from an EMBL/GenBank/DDBJ whole genome shotgun (WGS) entry which is preliminary data.</text>
</comment>
<gene>
    <name evidence="13 14" type="primary">queA</name>
    <name evidence="14" type="ORF">IAB00_00745</name>
</gene>
<comment type="catalytic activity">
    <reaction evidence="8 13">
        <text>7-aminomethyl-7-carbaguanosine(34) in tRNA + S-adenosyl-L-methionine = epoxyqueuosine(34) in tRNA + adenine + L-methionine + 2 H(+)</text>
        <dbReference type="Rhea" id="RHEA:32155"/>
        <dbReference type="Rhea" id="RHEA-COMP:10342"/>
        <dbReference type="Rhea" id="RHEA-COMP:18582"/>
        <dbReference type="ChEBI" id="CHEBI:15378"/>
        <dbReference type="ChEBI" id="CHEBI:16708"/>
        <dbReference type="ChEBI" id="CHEBI:57844"/>
        <dbReference type="ChEBI" id="CHEBI:59789"/>
        <dbReference type="ChEBI" id="CHEBI:82833"/>
        <dbReference type="ChEBI" id="CHEBI:194443"/>
        <dbReference type="EC" id="2.4.99.17"/>
    </reaction>
</comment>
<accession>A0A9D1HIA0</accession>
<comment type="subunit">
    <text evidence="3 13">Monomer.</text>
</comment>
<dbReference type="Gene3D" id="3.40.1780.10">
    <property type="entry name" value="QueA-like"/>
    <property type="match status" value="1"/>
</dbReference>